<dbReference type="RefSeq" id="WP_413274515.1">
    <property type="nucleotide sequence ID" value="NZ_JBHFNQ010000230.1"/>
</dbReference>
<evidence type="ECO:0000313" key="3">
    <source>
        <dbReference type="Proteomes" id="UP001576774"/>
    </source>
</evidence>
<gene>
    <name evidence="2" type="ORF">ACE1CC_32200</name>
</gene>
<dbReference type="EMBL" id="JBHFNQ010000230">
    <property type="protein sequence ID" value="MFB2881539.1"/>
    <property type="molecule type" value="Genomic_DNA"/>
</dbReference>
<keyword evidence="3" id="KW-1185">Reference proteome</keyword>
<name>A0ABV4XFF9_9CYAN</name>
<organism evidence="2 3">
    <name type="scientific">Floridaenema aerugineum BLCC-F46</name>
    <dbReference type="NCBI Taxonomy" id="3153654"/>
    <lineage>
        <taxon>Bacteria</taxon>
        <taxon>Bacillati</taxon>
        <taxon>Cyanobacteriota</taxon>
        <taxon>Cyanophyceae</taxon>
        <taxon>Oscillatoriophycideae</taxon>
        <taxon>Aerosakkonematales</taxon>
        <taxon>Aerosakkonemataceae</taxon>
        <taxon>Floridanema</taxon>
        <taxon>Floridanema aerugineum</taxon>
    </lineage>
</organism>
<protein>
    <recommendedName>
        <fullName evidence="4">PEP-CTERM sorting domain-containing protein</fullName>
    </recommendedName>
</protein>
<feature type="chain" id="PRO_5046948139" description="PEP-CTERM sorting domain-containing protein" evidence="1">
    <location>
        <begin position="31"/>
        <end position="233"/>
    </location>
</feature>
<evidence type="ECO:0000256" key="1">
    <source>
        <dbReference type="SAM" id="SignalP"/>
    </source>
</evidence>
<evidence type="ECO:0008006" key="4">
    <source>
        <dbReference type="Google" id="ProtNLM"/>
    </source>
</evidence>
<reference evidence="2 3" key="1">
    <citation type="submission" date="2024-09" db="EMBL/GenBank/DDBJ databases">
        <title>Floridaenema gen nov. (Aerosakkonemataceae, Aerosakkonematales ord. nov., Cyanobacteria) from benthic tropical and subtropical fresh waters, with the description of four new species.</title>
        <authorList>
            <person name="Moretto J.A."/>
            <person name="Berthold D.E."/>
            <person name="Lefler F.W."/>
            <person name="Huang I.-S."/>
            <person name="Laughinghouse H. IV."/>
        </authorList>
    </citation>
    <scope>NUCLEOTIDE SEQUENCE [LARGE SCALE GENOMIC DNA]</scope>
    <source>
        <strain evidence="2 3">BLCC-F46</strain>
    </source>
</reference>
<dbReference type="Proteomes" id="UP001576774">
    <property type="component" value="Unassembled WGS sequence"/>
</dbReference>
<evidence type="ECO:0000313" key="2">
    <source>
        <dbReference type="EMBL" id="MFB2881539.1"/>
    </source>
</evidence>
<accession>A0ABV4XFF9</accession>
<dbReference type="Gene3D" id="2.60.120.260">
    <property type="entry name" value="Galactose-binding domain-like"/>
    <property type="match status" value="1"/>
</dbReference>
<comment type="caution">
    <text evidence="2">The sequence shown here is derived from an EMBL/GenBank/DDBJ whole genome shotgun (WGS) entry which is preliminary data.</text>
</comment>
<keyword evidence="1" id="KW-0732">Signal</keyword>
<proteinExistence type="predicted"/>
<sequence length="233" mass="25540">MLNHKFQKFLVATTGAVLSLVVIQNNPAKAASFTTLFFEDFESNLSQWTGKNNTTHSGVIVNDPLGNDKALSFNSRQSGGDIFTLNSFSSPSQIYRLSFDYLGLPKPGSWLNDLGGFVGYRTTLSGDADLWLAGTSRYSIKLASNFFDLPDTGKWEPISITFTTNKSIQLTLEDYSYSWGVFGDVYFDNIRLEAVVPTSKSVPESSSIFGLLTAMIFSVALLGQKKLSSSKST</sequence>
<feature type="signal peptide" evidence="1">
    <location>
        <begin position="1"/>
        <end position="30"/>
    </location>
</feature>